<protein>
    <recommendedName>
        <fullName evidence="4">Transposase</fullName>
    </recommendedName>
</protein>
<accession>A0ABZ1L2L8</accession>
<dbReference type="Proteomes" id="UP001622557">
    <property type="component" value="Chromosome"/>
</dbReference>
<sequence>MVKVMENTRARWVVGIGYEPSSAGAETIERMMRLLWTGQTSRHGGSHLHVTRPSPKRGPQSISPLPC</sequence>
<dbReference type="RefSeq" id="WP_405454298.1">
    <property type="nucleotide sequence ID" value="NZ_CP108164.1"/>
</dbReference>
<evidence type="ECO:0000256" key="1">
    <source>
        <dbReference type="SAM" id="MobiDB-lite"/>
    </source>
</evidence>
<keyword evidence="3" id="KW-1185">Reference proteome</keyword>
<feature type="region of interest" description="Disordered" evidence="1">
    <location>
        <begin position="39"/>
        <end position="67"/>
    </location>
</feature>
<proteinExistence type="predicted"/>
<organism evidence="2 3">
    <name type="scientific">Streptomyces achromogenes</name>
    <dbReference type="NCBI Taxonomy" id="67255"/>
    <lineage>
        <taxon>Bacteria</taxon>
        <taxon>Bacillati</taxon>
        <taxon>Actinomycetota</taxon>
        <taxon>Actinomycetes</taxon>
        <taxon>Kitasatosporales</taxon>
        <taxon>Streptomycetaceae</taxon>
        <taxon>Streptomyces</taxon>
    </lineage>
</organism>
<gene>
    <name evidence="2" type="ORF">OG350_37135</name>
</gene>
<name>A0ABZ1L2L8_STRAH</name>
<dbReference type="GeneID" id="97286189"/>
<evidence type="ECO:0008006" key="4">
    <source>
        <dbReference type="Google" id="ProtNLM"/>
    </source>
</evidence>
<dbReference type="EMBL" id="CP108164">
    <property type="protein sequence ID" value="WTQ85567.1"/>
    <property type="molecule type" value="Genomic_DNA"/>
</dbReference>
<evidence type="ECO:0000313" key="2">
    <source>
        <dbReference type="EMBL" id="WTQ85567.1"/>
    </source>
</evidence>
<reference evidence="2 3" key="1">
    <citation type="submission" date="2022-10" db="EMBL/GenBank/DDBJ databases">
        <title>The complete genomes of actinobacterial strains from the NBC collection.</title>
        <authorList>
            <person name="Joergensen T.S."/>
            <person name="Alvarez Arevalo M."/>
            <person name="Sterndorff E.B."/>
            <person name="Faurdal D."/>
            <person name="Vuksanovic O."/>
            <person name="Mourched A.-S."/>
            <person name="Charusanti P."/>
            <person name="Shaw S."/>
            <person name="Blin K."/>
            <person name="Weber T."/>
        </authorList>
    </citation>
    <scope>NUCLEOTIDE SEQUENCE [LARGE SCALE GENOMIC DNA]</scope>
    <source>
        <strain evidence="2 3">NBC_00156</strain>
    </source>
</reference>
<evidence type="ECO:0000313" key="3">
    <source>
        <dbReference type="Proteomes" id="UP001622557"/>
    </source>
</evidence>